<dbReference type="AlphaFoldDB" id="A0A1W6WYX7"/>
<proteinExistence type="predicted"/>
<organism evidence="1 2">
    <name type="scientific">Bacillus thuringiensis</name>
    <dbReference type="NCBI Taxonomy" id="1428"/>
    <lineage>
        <taxon>Bacteria</taxon>
        <taxon>Bacillati</taxon>
        <taxon>Bacillota</taxon>
        <taxon>Bacilli</taxon>
        <taxon>Bacillales</taxon>
        <taxon>Bacillaceae</taxon>
        <taxon>Bacillus</taxon>
        <taxon>Bacillus cereus group</taxon>
    </lineage>
</organism>
<sequence length="130" mass="15613">MDIKDYSIKKYRIRPEAMKLIKYLNWKETSQKEEEDKFFLDKIVNTYFSQILAGQILIQKEKISGRKDRSLLLKNDTHQLIDKKHSKAKCTMGETIEFSLFIYAQENLTSEELKMNDLNAWNITYRRVRK</sequence>
<name>A0A1W6WYX7_BACTU</name>
<gene>
    <name evidence="1" type="ORF">CAB88_32825</name>
</gene>
<reference evidence="1 2" key="1">
    <citation type="submission" date="2017-04" db="EMBL/GenBank/DDBJ databases">
        <title>Complete Genome Sequence of Bacillus thuringiensis type Strain ATCC 10792.</title>
        <authorList>
            <person name="Oh D.-H."/>
            <person name="Park B.-J."/>
            <person name="Shuai W."/>
            <person name="Chelliah R."/>
        </authorList>
    </citation>
    <scope>NUCLEOTIDE SEQUENCE [LARGE SCALE GENOMIC DNA]</scope>
    <source>
        <strain evidence="1 2">ATCC 10792</strain>
        <plasmid evidence="1 2">poh4</plasmid>
    </source>
</reference>
<keyword evidence="2" id="KW-1185">Reference proteome</keyword>
<evidence type="ECO:0000313" key="1">
    <source>
        <dbReference type="EMBL" id="ARP61782.1"/>
    </source>
</evidence>
<dbReference type="EMBL" id="CP021065">
    <property type="protein sequence ID" value="ARP61782.1"/>
    <property type="molecule type" value="Genomic_DNA"/>
</dbReference>
<evidence type="ECO:0000313" key="2">
    <source>
        <dbReference type="Proteomes" id="UP000194143"/>
    </source>
</evidence>
<dbReference type="Proteomes" id="UP000194143">
    <property type="component" value="Plasmid poh4"/>
</dbReference>
<accession>A0A1W6WYX7</accession>
<dbReference type="GeneID" id="67469823"/>
<dbReference type="RefSeq" id="WP_000351728.1">
    <property type="nucleotide sequence ID" value="NZ_CP021065.1"/>
</dbReference>
<protein>
    <submittedName>
        <fullName evidence="1">Uncharacterized protein</fullName>
    </submittedName>
</protein>
<geneLocation type="plasmid" evidence="1 2">
    <name>poh4</name>
</geneLocation>
<keyword evidence="1" id="KW-0614">Plasmid</keyword>